<keyword evidence="1" id="KW-0808">Transferase</keyword>
<dbReference type="EMBL" id="CP061799">
    <property type="protein sequence ID" value="QTA80189.1"/>
    <property type="molecule type" value="Genomic_DNA"/>
</dbReference>
<evidence type="ECO:0000313" key="3">
    <source>
        <dbReference type="EMBL" id="QTA80189.1"/>
    </source>
</evidence>
<dbReference type="GO" id="GO:0009103">
    <property type="term" value="P:lipopolysaccharide biosynthetic process"/>
    <property type="evidence" value="ECO:0007669"/>
    <property type="project" value="TreeGrafter"/>
</dbReference>
<dbReference type="PANTHER" id="PTHR46401">
    <property type="entry name" value="GLYCOSYLTRANSFERASE WBBK-RELATED"/>
    <property type="match status" value="1"/>
</dbReference>
<proteinExistence type="predicted"/>
<organism evidence="3 4">
    <name type="scientific">Desulfonema limicola</name>
    <dbReference type="NCBI Taxonomy" id="45656"/>
    <lineage>
        <taxon>Bacteria</taxon>
        <taxon>Pseudomonadati</taxon>
        <taxon>Thermodesulfobacteriota</taxon>
        <taxon>Desulfobacteria</taxon>
        <taxon>Desulfobacterales</taxon>
        <taxon>Desulfococcaceae</taxon>
        <taxon>Desulfonema</taxon>
    </lineage>
</organism>
<evidence type="ECO:0000256" key="1">
    <source>
        <dbReference type="ARBA" id="ARBA00022679"/>
    </source>
</evidence>
<dbReference type="Proteomes" id="UP000663720">
    <property type="component" value="Chromosome"/>
</dbReference>
<keyword evidence="4" id="KW-1185">Reference proteome</keyword>
<dbReference type="PANTHER" id="PTHR46401:SF2">
    <property type="entry name" value="GLYCOSYLTRANSFERASE WBBK-RELATED"/>
    <property type="match status" value="1"/>
</dbReference>
<reference evidence="3" key="1">
    <citation type="journal article" date="2021" name="Microb. Physiol.">
        <title>Proteogenomic Insights into the Physiology of Marine, Sulfate-Reducing, Filamentous Desulfonema limicola and Desulfonema magnum.</title>
        <authorList>
            <person name="Schnaars V."/>
            <person name="Wohlbrand L."/>
            <person name="Scheve S."/>
            <person name="Hinrichs C."/>
            <person name="Reinhardt R."/>
            <person name="Rabus R."/>
        </authorList>
    </citation>
    <scope>NUCLEOTIDE SEQUENCE</scope>
    <source>
        <strain evidence="3">5ac10</strain>
    </source>
</reference>
<accession>A0A975GGF4</accession>
<evidence type="ECO:0000313" key="4">
    <source>
        <dbReference type="Proteomes" id="UP000663720"/>
    </source>
</evidence>
<dbReference type="Gene3D" id="3.40.50.2000">
    <property type="entry name" value="Glycogen Phosphorylase B"/>
    <property type="match status" value="1"/>
</dbReference>
<dbReference type="AlphaFoldDB" id="A0A975GGF4"/>
<evidence type="ECO:0000259" key="2">
    <source>
        <dbReference type="Pfam" id="PF00534"/>
    </source>
</evidence>
<gene>
    <name evidence="3" type="ORF">dnl_24820</name>
</gene>
<dbReference type="Pfam" id="PF00534">
    <property type="entry name" value="Glycos_transf_1"/>
    <property type="match status" value="1"/>
</dbReference>
<dbReference type="GO" id="GO:0016757">
    <property type="term" value="F:glycosyltransferase activity"/>
    <property type="evidence" value="ECO:0007669"/>
    <property type="project" value="InterPro"/>
</dbReference>
<protein>
    <submittedName>
        <fullName evidence="3">Glycosyltransferase, family I</fullName>
    </submittedName>
</protein>
<dbReference type="SUPFAM" id="SSF53756">
    <property type="entry name" value="UDP-Glycosyltransferase/glycogen phosphorylase"/>
    <property type="match status" value="1"/>
</dbReference>
<sequence>MQETISHILIFEPGIKGHQLIWLDNITRKFLSEGYKITLAADYHGRSKSIIQNQLSDIIEKISIIPVFEKNGQWYRGSKLKCLSACFYESKAQEVFLNNLDEIMSRCLRLSAAGINPPGNLRGCISGVYFRPRFIENSLWPPGNIIKSFGFKRLCRQSWFKNIYLLDEYLYKKIKKKYPDQSFYFLPDPWQGDFSHDKQEARKSLELPEDKLIFLFFGISDKRKGLHLVIDAMLSMPDDSQVFLLCAGSRSPGDLKILKGLEKLRSRGMAQIIDRYVSEYEKELCFCASDFVLLPYINHFGSSGVLSLAGAAGKMVIASDFGLLGKRVKEHNLGFVFKNGSIKELKKCINNSILLDNENLFKYQESVSRYAGLCSLESFENTLMTPYK</sequence>
<feature type="domain" description="Glycosyl transferase family 1" evidence="2">
    <location>
        <begin position="197"/>
        <end position="357"/>
    </location>
</feature>
<dbReference type="RefSeq" id="WP_207691860.1">
    <property type="nucleotide sequence ID" value="NZ_CP061799.1"/>
</dbReference>
<dbReference type="KEGG" id="dli:dnl_24820"/>
<name>A0A975GGF4_9BACT</name>
<dbReference type="InterPro" id="IPR001296">
    <property type="entry name" value="Glyco_trans_1"/>
</dbReference>